<name>A0A3P5XF04_9BACL</name>
<gene>
    <name evidence="1" type="ORF">FILTAD_01852</name>
</gene>
<accession>A0A3P5XF04</accession>
<sequence>MDHTDIRIFKPTQIDNASLPYVLSPFSVLSSATPVKVPS</sequence>
<keyword evidence="2" id="KW-1185">Reference proteome</keyword>
<protein>
    <submittedName>
        <fullName evidence="1">Uncharacterized protein</fullName>
    </submittedName>
</protein>
<dbReference type="AlphaFoldDB" id="A0A3P5XF04"/>
<dbReference type="EMBL" id="UXAV01000042">
    <property type="protein sequence ID" value="VDC28809.1"/>
    <property type="molecule type" value="Genomic_DNA"/>
</dbReference>
<dbReference type="Proteomes" id="UP000270468">
    <property type="component" value="Unassembled WGS sequence"/>
</dbReference>
<evidence type="ECO:0000313" key="1">
    <source>
        <dbReference type="EMBL" id="VDC28809.1"/>
    </source>
</evidence>
<evidence type="ECO:0000313" key="2">
    <source>
        <dbReference type="Proteomes" id="UP000270468"/>
    </source>
</evidence>
<reference evidence="1 2" key="1">
    <citation type="submission" date="2018-11" db="EMBL/GenBank/DDBJ databases">
        <authorList>
            <person name="Criscuolo A."/>
        </authorList>
    </citation>
    <scope>NUCLEOTIDE SEQUENCE [LARGE SCALE GENOMIC DNA]</scope>
    <source>
        <strain evidence="1">ATB-66</strain>
    </source>
</reference>
<organism evidence="1 2">
    <name type="scientific">Filibacter tadaridae</name>
    <dbReference type="NCBI Taxonomy" id="2483811"/>
    <lineage>
        <taxon>Bacteria</taxon>
        <taxon>Bacillati</taxon>
        <taxon>Bacillota</taxon>
        <taxon>Bacilli</taxon>
        <taxon>Bacillales</taxon>
        <taxon>Caryophanaceae</taxon>
        <taxon>Filibacter</taxon>
    </lineage>
</organism>
<proteinExistence type="predicted"/>